<organism evidence="1 2">
    <name type="scientific">Puccinia striiformis f. sp. tritici</name>
    <dbReference type="NCBI Taxonomy" id="168172"/>
    <lineage>
        <taxon>Eukaryota</taxon>
        <taxon>Fungi</taxon>
        <taxon>Dikarya</taxon>
        <taxon>Basidiomycota</taxon>
        <taxon>Pucciniomycotina</taxon>
        <taxon>Pucciniomycetes</taxon>
        <taxon>Pucciniales</taxon>
        <taxon>Pucciniaceae</taxon>
        <taxon>Puccinia</taxon>
    </lineage>
</organism>
<comment type="caution">
    <text evidence="1">The sequence shown here is derived from an EMBL/GenBank/DDBJ whole genome shotgun (WGS) entry which is preliminary data.</text>
</comment>
<keyword evidence="2" id="KW-1185">Reference proteome</keyword>
<dbReference type="Proteomes" id="UP001060170">
    <property type="component" value="Chromosome 13"/>
</dbReference>
<proteinExistence type="predicted"/>
<evidence type="ECO:0000313" key="2">
    <source>
        <dbReference type="Proteomes" id="UP001060170"/>
    </source>
</evidence>
<name>A0ACC0DZD7_9BASI</name>
<gene>
    <name evidence="1" type="ORF">MJO28_013420</name>
</gene>
<reference evidence="2" key="2">
    <citation type="journal article" date="2018" name="Mol. Plant Microbe Interact.">
        <title>Genome sequence resources for the wheat stripe rust pathogen (Puccinia striiformis f. sp. tritici) and the barley stripe rust pathogen (Puccinia striiformis f. sp. hordei).</title>
        <authorList>
            <person name="Xia C."/>
            <person name="Wang M."/>
            <person name="Yin C."/>
            <person name="Cornejo O.E."/>
            <person name="Hulbert S.H."/>
            <person name="Chen X."/>
        </authorList>
    </citation>
    <scope>NUCLEOTIDE SEQUENCE [LARGE SCALE GENOMIC DNA]</scope>
    <source>
        <strain evidence="2">93-210</strain>
    </source>
</reference>
<reference evidence="2" key="1">
    <citation type="journal article" date="2018" name="BMC Genomics">
        <title>Genomic insights into host adaptation between the wheat stripe rust pathogen (Puccinia striiformis f. sp. tritici) and the barley stripe rust pathogen (Puccinia striiformis f. sp. hordei).</title>
        <authorList>
            <person name="Xia C."/>
            <person name="Wang M."/>
            <person name="Yin C."/>
            <person name="Cornejo O.E."/>
            <person name="Hulbert S.H."/>
            <person name="Chen X."/>
        </authorList>
    </citation>
    <scope>NUCLEOTIDE SEQUENCE [LARGE SCALE GENOMIC DNA]</scope>
    <source>
        <strain evidence="2">93-210</strain>
    </source>
</reference>
<sequence>MSIQSQSPMNSTIYRAKAAIATFAWTKLDLKKNNMSFLVIFCPHSLLLHPLILFGTVDGLPFFDLNRLPSEDESSVEDQQVVTNALLCSPSSTLETPSIAPAQSINVWKHVSGQVAPFGTSATTSLSSNHVWRPEPAISPTPGQRHSYASIPVSHSTHTDFVIPKVPSHGSSTNYKAQVSTDLSLAISQMVPNPCQGFVDHDDVSAHVLNGRVNNIQEWGVTQPTSKKARLNLIRPDTSSLNGFQYSTRNRITIALVKECYSRFEERIGSDVYHSTTFPDLVIHQNSRFAMVNGHHGKVFRVIYKYGDVVQPIPVLKVHHKKLITYTYELHQSVLSRLNLSPPIQRLQHFNLLKWLEGEIFEPTDQTYLPVMGVVPEEYSEWKHIPDEKVGETQLKLIEYFCERFTERGQHKLTSNTAKFLVETWQDQHEDQYLASSARPSTDIQKDFIKSAQTTQFQKAVSALASLITDNSEIEEVISIPLRPTNPSDKLINTYCSLFGQTWSKASLNTNAVRSVHPTIKVAAYFIEKSPVVAHLRIINSQHVLLATELNIAMFRSFLKVTSYLHVKLNKSSKNLDQTMQIRLENIYKWVLDSILEPKNSLPIIGPVPAKGTIAPWEDFSNEGVELFGPVQLKLIEYFSYPFIINENIKMTAAFVLTTCCRDIYPSLFNSLIEVILNITWVPTIYFCVGALQGGDSNFYGKGALLA</sequence>
<reference evidence="1 2" key="3">
    <citation type="journal article" date="2022" name="Microbiol. Spectr.">
        <title>Folding features and dynamics of 3D genome architecture in plant fungal pathogens.</title>
        <authorList>
            <person name="Xia C."/>
        </authorList>
    </citation>
    <scope>NUCLEOTIDE SEQUENCE [LARGE SCALE GENOMIC DNA]</scope>
    <source>
        <strain evidence="1 2">93-210</strain>
    </source>
</reference>
<evidence type="ECO:0000313" key="1">
    <source>
        <dbReference type="EMBL" id="KAI7941135.1"/>
    </source>
</evidence>
<accession>A0ACC0DZD7</accession>
<dbReference type="EMBL" id="CM045877">
    <property type="protein sequence ID" value="KAI7941135.1"/>
    <property type="molecule type" value="Genomic_DNA"/>
</dbReference>
<protein>
    <submittedName>
        <fullName evidence="1">Uncharacterized protein</fullName>
    </submittedName>
</protein>